<name>A0A0C4DYD1_MAGP6</name>
<dbReference type="EMBL" id="GL876969">
    <property type="protein sequence ID" value="KLU86030.1"/>
    <property type="molecule type" value="Genomic_DNA"/>
</dbReference>
<dbReference type="Proteomes" id="UP000011715">
    <property type="component" value="Unassembled WGS sequence"/>
</dbReference>
<dbReference type="AlphaFoldDB" id="A0A0C4DYD1"/>
<reference evidence="3" key="4">
    <citation type="journal article" date="2015" name="G3 (Bethesda)">
        <title>Genome sequences of three phytopathogenic species of the Magnaporthaceae family of fungi.</title>
        <authorList>
            <person name="Okagaki L.H."/>
            <person name="Nunes C.C."/>
            <person name="Sailsbery J."/>
            <person name="Clay B."/>
            <person name="Brown D."/>
            <person name="John T."/>
            <person name="Oh Y."/>
            <person name="Young N."/>
            <person name="Fitzgerald M."/>
            <person name="Haas B.J."/>
            <person name="Zeng Q."/>
            <person name="Young S."/>
            <person name="Adiconis X."/>
            <person name="Fan L."/>
            <person name="Levin J.Z."/>
            <person name="Mitchell T.K."/>
            <person name="Okubara P.A."/>
            <person name="Farman M.L."/>
            <person name="Kohn L.M."/>
            <person name="Birren B."/>
            <person name="Ma L.-J."/>
            <person name="Dean R.A."/>
        </authorList>
    </citation>
    <scope>NUCLEOTIDE SEQUENCE</scope>
    <source>
        <strain evidence="3">ATCC 64411 / 73-15</strain>
    </source>
</reference>
<proteinExistence type="predicted"/>
<reference evidence="3" key="5">
    <citation type="submission" date="2015-06" db="UniProtKB">
        <authorList>
            <consortium name="EnsemblFungi"/>
        </authorList>
    </citation>
    <scope>IDENTIFICATION</scope>
    <source>
        <strain evidence="3">ATCC 64411</strain>
    </source>
</reference>
<reference evidence="2" key="1">
    <citation type="submission" date="2010-05" db="EMBL/GenBank/DDBJ databases">
        <title>The Genome Sequence of Magnaporthe poae strain ATCC 64411.</title>
        <authorList>
            <consortium name="The Broad Institute Genome Sequencing Platform"/>
            <consortium name="Broad Institute Genome Sequencing Center for Infectious Disease"/>
            <person name="Ma L.-J."/>
            <person name="Dead R."/>
            <person name="Young S."/>
            <person name="Zeng Q."/>
            <person name="Koehrsen M."/>
            <person name="Alvarado L."/>
            <person name="Berlin A."/>
            <person name="Chapman S.B."/>
            <person name="Chen Z."/>
            <person name="Freedman E."/>
            <person name="Gellesch M."/>
            <person name="Goldberg J."/>
            <person name="Griggs A."/>
            <person name="Gujja S."/>
            <person name="Heilman E.R."/>
            <person name="Heiman D."/>
            <person name="Hepburn T."/>
            <person name="Howarth C."/>
            <person name="Jen D."/>
            <person name="Larson L."/>
            <person name="Mehta T."/>
            <person name="Neiman D."/>
            <person name="Pearson M."/>
            <person name="Roberts A."/>
            <person name="Saif S."/>
            <person name="Shea T."/>
            <person name="Shenoy N."/>
            <person name="Sisk P."/>
            <person name="Stolte C."/>
            <person name="Sykes S."/>
            <person name="Walk T."/>
            <person name="White J."/>
            <person name="Yandava C."/>
            <person name="Haas B."/>
            <person name="Nusbaum C."/>
            <person name="Birren B."/>
        </authorList>
    </citation>
    <scope>NUCLEOTIDE SEQUENCE</scope>
    <source>
        <strain evidence="2">ATCC 64411</strain>
    </source>
</reference>
<feature type="region of interest" description="Disordered" evidence="1">
    <location>
        <begin position="266"/>
        <end position="285"/>
    </location>
</feature>
<dbReference type="VEuPathDB" id="FungiDB:MAPG_05049"/>
<organism evidence="3 4">
    <name type="scientific">Magnaporthiopsis poae (strain ATCC 64411 / 73-15)</name>
    <name type="common">Kentucky bluegrass fungus</name>
    <name type="synonym">Magnaporthe poae</name>
    <dbReference type="NCBI Taxonomy" id="644358"/>
    <lineage>
        <taxon>Eukaryota</taxon>
        <taxon>Fungi</taxon>
        <taxon>Dikarya</taxon>
        <taxon>Ascomycota</taxon>
        <taxon>Pezizomycotina</taxon>
        <taxon>Sordariomycetes</taxon>
        <taxon>Sordariomycetidae</taxon>
        <taxon>Magnaporthales</taxon>
        <taxon>Magnaporthaceae</taxon>
        <taxon>Magnaporthiopsis</taxon>
    </lineage>
</organism>
<gene>
    <name evidence="2" type="ORF">MAPG_05049</name>
</gene>
<evidence type="ECO:0000313" key="4">
    <source>
        <dbReference type="Proteomes" id="UP000011715"/>
    </source>
</evidence>
<keyword evidence="4" id="KW-1185">Reference proteome</keyword>
<evidence type="ECO:0000256" key="1">
    <source>
        <dbReference type="SAM" id="MobiDB-lite"/>
    </source>
</evidence>
<sequence length="306" mass="31851">MRPPGRKKSEDLGSLASGSFAYLYSGLAPKTTTVNDLLKRLAPAAYLVEHNLFHNIFPSLLYFLRPATATTTMQSSTSLFIPFLLATMAQSVSSQALTTGSTKFWMPMDKPHNSIPTNAESTFATATVTGDSAVPTGTTKLVINVGPGITRADWLLSMSMTYISTTALHMTWSGGETTWTASGTSSGTKEGKAVTTFAMAVCSSTSGATTASCIGSYGESGASWLFKTDKPDETLSLKTFTSMTPYPTRPTIGKLPVTILATQAASTSPTARTTSSSTGAAAPRQTGTEHMLAAGALAVGAAVLAL</sequence>
<reference evidence="2" key="3">
    <citation type="submission" date="2011-03" db="EMBL/GenBank/DDBJ databases">
        <title>Annotation of Magnaporthe poae ATCC 64411.</title>
        <authorList>
            <person name="Ma L.-J."/>
            <person name="Dead R."/>
            <person name="Young S.K."/>
            <person name="Zeng Q."/>
            <person name="Gargeya S."/>
            <person name="Fitzgerald M."/>
            <person name="Haas B."/>
            <person name="Abouelleil A."/>
            <person name="Alvarado L."/>
            <person name="Arachchi H.M."/>
            <person name="Berlin A."/>
            <person name="Brown A."/>
            <person name="Chapman S.B."/>
            <person name="Chen Z."/>
            <person name="Dunbar C."/>
            <person name="Freedman E."/>
            <person name="Gearin G."/>
            <person name="Gellesch M."/>
            <person name="Goldberg J."/>
            <person name="Griggs A."/>
            <person name="Gujja S."/>
            <person name="Heiman D."/>
            <person name="Howarth C."/>
            <person name="Larson L."/>
            <person name="Lui A."/>
            <person name="MacDonald P.J.P."/>
            <person name="Mehta T."/>
            <person name="Montmayeur A."/>
            <person name="Murphy C."/>
            <person name="Neiman D."/>
            <person name="Pearson M."/>
            <person name="Priest M."/>
            <person name="Roberts A."/>
            <person name="Saif S."/>
            <person name="Shea T."/>
            <person name="Shenoy N."/>
            <person name="Sisk P."/>
            <person name="Stolte C."/>
            <person name="Sykes S."/>
            <person name="Yandava C."/>
            <person name="Wortman J."/>
            <person name="Nusbaum C."/>
            <person name="Birren B."/>
        </authorList>
    </citation>
    <scope>NUCLEOTIDE SEQUENCE</scope>
    <source>
        <strain evidence="2">ATCC 64411</strain>
    </source>
</reference>
<accession>A0A0C4DYD1</accession>
<dbReference type="EnsemblFungi" id="MAPG_05049T0">
    <property type="protein sequence ID" value="MAPG_05049T0"/>
    <property type="gene ID" value="MAPG_05049"/>
</dbReference>
<feature type="compositionally biased region" description="Low complexity" evidence="1">
    <location>
        <begin position="266"/>
        <end position="282"/>
    </location>
</feature>
<reference evidence="4" key="2">
    <citation type="submission" date="2010-05" db="EMBL/GenBank/DDBJ databases">
        <title>The genome sequence of Magnaporthe poae strain ATCC 64411.</title>
        <authorList>
            <person name="Ma L.-J."/>
            <person name="Dead R."/>
            <person name="Young S."/>
            <person name="Zeng Q."/>
            <person name="Koehrsen M."/>
            <person name="Alvarado L."/>
            <person name="Berlin A."/>
            <person name="Chapman S.B."/>
            <person name="Chen Z."/>
            <person name="Freedman E."/>
            <person name="Gellesch M."/>
            <person name="Goldberg J."/>
            <person name="Griggs A."/>
            <person name="Gujja S."/>
            <person name="Heilman E.R."/>
            <person name="Heiman D."/>
            <person name="Hepburn T."/>
            <person name="Howarth C."/>
            <person name="Jen D."/>
            <person name="Larson L."/>
            <person name="Mehta T."/>
            <person name="Neiman D."/>
            <person name="Pearson M."/>
            <person name="Roberts A."/>
            <person name="Saif S."/>
            <person name="Shea T."/>
            <person name="Shenoy N."/>
            <person name="Sisk P."/>
            <person name="Stolte C."/>
            <person name="Sykes S."/>
            <person name="Walk T."/>
            <person name="White J."/>
            <person name="Yandava C."/>
            <person name="Haas B."/>
            <person name="Nusbaum C."/>
            <person name="Birren B."/>
        </authorList>
    </citation>
    <scope>NUCLEOTIDE SEQUENCE [LARGE SCALE GENOMIC DNA]</scope>
    <source>
        <strain evidence="4">ATCC 64411 / 73-15</strain>
    </source>
</reference>
<protein>
    <submittedName>
        <fullName evidence="2 3">Uncharacterized protein</fullName>
    </submittedName>
</protein>
<evidence type="ECO:0000313" key="3">
    <source>
        <dbReference type="EnsemblFungi" id="MAPG_05049T0"/>
    </source>
</evidence>
<dbReference type="EMBL" id="ADBL01001189">
    <property type="status" value="NOT_ANNOTATED_CDS"/>
    <property type="molecule type" value="Genomic_DNA"/>
</dbReference>
<evidence type="ECO:0000313" key="2">
    <source>
        <dbReference type="EMBL" id="KLU86030.1"/>
    </source>
</evidence>